<evidence type="ECO:0000256" key="1">
    <source>
        <dbReference type="ARBA" id="ARBA00004651"/>
    </source>
</evidence>
<evidence type="ECO:0000256" key="3">
    <source>
        <dbReference type="ARBA" id="ARBA00022692"/>
    </source>
</evidence>
<dbReference type="Pfam" id="PF02653">
    <property type="entry name" value="BPD_transp_2"/>
    <property type="match status" value="1"/>
</dbReference>
<evidence type="ECO:0000313" key="7">
    <source>
        <dbReference type="EMBL" id="MBU9735748.1"/>
    </source>
</evidence>
<name>A0A949K513_9FIRM</name>
<dbReference type="PANTHER" id="PTHR32196:SF72">
    <property type="entry name" value="RIBOSE IMPORT PERMEASE PROTEIN RBSC"/>
    <property type="match status" value="1"/>
</dbReference>
<keyword evidence="5 6" id="KW-0472">Membrane</keyword>
<dbReference type="Proteomes" id="UP000712157">
    <property type="component" value="Unassembled WGS sequence"/>
</dbReference>
<dbReference type="CDD" id="cd06579">
    <property type="entry name" value="TM_PBP1_transp_AraH_like"/>
    <property type="match status" value="1"/>
</dbReference>
<evidence type="ECO:0000256" key="5">
    <source>
        <dbReference type="ARBA" id="ARBA00023136"/>
    </source>
</evidence>
<evidence type="ECO:0000256" key="6">
    <source>
        <dbReference type="SAM" id="Phobius"/>
    </source>
</evidence>
<organism evidence="7 8">
    <name type="scientific">Diplocloster agilis</name>
    <dbReference type="NCBI Taxonomy" id="2850323"/>
    <lineage>
        <taxon>Bacteria</taxon>
        <taxon>Bacillati</taxon>
        <taxon>Bacillota</taxon>
        <taxon>Clostridia</taxon>
        <taxon>Lachnospirales</taxon>
        <taxon>Lachnospiraceae</taxon>
        <taxon>Diplocloster</taxon>
    </lineage>
</organism>
<keyword evidence="8" id="KW-1185">Reference proteome</keyword>
<gene>
    <name evidence="7" type="ORF">KTH89_04310</name>
</gene>
<evidence type="ECO:0000313" key="8">
    <source>
        <dbReference type="Proteomes" id="UP000712157"/>
    </source>
</evidence>
<dbReference type="GO" id="GO:0022857">
    <property type="term" value="F:transmembrane transporter activity"/>
    <property type="evidence" value="ECO:0007669"/>
    <property type="project" value="InterPro"/>
</dbReference>
<dbReference type="RefSeq" id="WP_158348286.1">
    <property type="nucleotide sequence ID" value="NZ_JAHQCW010000005.1"/>
</dbReference>
<feature type="transmembrane region" description="Helical" evidence="6">
    <location>
        <begin position="221"/>
        <end position="242"/>
    </location>
</feature>
<feature type="transmembrane region" description="Helical" evidence="6">
    <location>
        <begin position="52"/>
        <end position="72"/>
    </location>
</feature>
<comment type="caution">
    <text evidence="7">The sequence shown here is derived from an EMBL/GenBank/DDBJ whole genome shotgun (WGS) entry which is preliminary data.</text>
</comment>
<protein>
    <submittedName>
        <fullName evidence="7">ABC transporter permease</fullName>
    </submittedName>
</protein>
<evidence type="ECO:0000256" key="2">
    <source>
        <dbReference type="ARBA" id="ARBA00022475"/>
    </source>
</evidence>
<feature type="transmembrane region" description="Helical" evidence="6">
    <location>
        <begin position="103"/>
        <end position="123"/>
    </location>
</feature>
<keyword evidence="4 6" id="KW-1133">Transmembrane helix</keyword>
<reference evidence="7" key="1">
    <citation type="submission" date="2021-06" db="EMBL/GenBank/DDBJ databases">
        <title>Description of novel taxa of the family Lachnospiraceae.</title>
        <authorList>
            <person name="Chaplin A.V."/>
            <person name="Sokolova S.R."/>
            <person name="Pikina A.P."/>
            <person name="Korzhanova M."/>
            <person name="Belova V."/>
            <person name="Korostin D."/>
            <person name="Efimov B.A."/>
        </authorList>
    </citation>
    <scope>NUCLEOTIDE SEQUENCE</scope>
    <source>
        <strain evidence="7">ASD5720</strain>
    </source>
</reference>
<dbReference type="InterPro" id="IPR001851">
    <property type="entry name" value="ABC_transp_permease"/>
</dbReference>
<dbReference type="AlphaFoldDB" id="A0A949K513"/>
<keyword evidence="2" id="KW-1003">Cell membrane</keyword>
<proteinExistence type="predicted"/>
<accession>A0A949K513</accession>
<feature type="transmembrane region" description="Helical" evidence="6">
    <location>
        <begin position="79"/>
        <end position="97"/>
    </location>
</feature>
<sequence length="324" mass="34660">MNNKNNRFYRYRINFISSLKINAGILLAFVCLFVLASVLSSKFLSFDNQMNVLRTITTNALCAFGMTFVILTGGIDLSVGSFMSLAGCLTTVLVAWFQVPAILAVLLALVAGALFGAMNGFIITKMKMPPFIVTLATMNIIRGISYIITGGRPVLISDKLFQKIGGGFLGKIPISAVYMMIAFLLMWVLLNRTKFGRHVYATGDNLTAAEYSGIDTDRTIFLVYILSGLLSAFAGIVLSSRLNSGQPIIGQGAELDAIASCIVGGISVTGGSGTLFGTLIGCMIMGTISNLLNLVGVDSFVQLVVKGIIIIAAVYVDAMRKRKI</sequence>
<feature type="transmembrane region" description="Helical" evidence="6">
    <location>
        <begin position="300"/>
        <end position="318"/>
    </location>
</feature>
<keyword evidence="3 6" id="KW-0812">Transmembrane</keyword>
<comment type="subcellular location">
    <subcellularLocation>
        <location evidence="1">Cell membrane</location>
        <topology evidence="1">Multi-pass membrane protein</topology>
    </subcellularLocation>
</comment>
<dbReference type="PANTHER" id="PTHR32196">
    <property type="entry name" value="ABC TRANSPORTER PERMEASE PROTEIN YPHD-RELATED-RELATED"/>
    <property type="match status" value="1"/>
</dbReference>
<feature type="transmembrane region" description="Helical" evidence="6">
    <location>
        <begin position="168"/>
        <end position="190"/>
    </location>
</feature>
<dbReference type="EMBL" id="JAHQCW010000005">
    <property type="protein sequence ID" value="MBU9735748.1"/>
    <property type="molecule type" value="Genomic_DNA"/>
</dbReference>
<dbReference type="GO" id="GO:0005886">
    <property type="term" value="C:plasma membrane"/>
    <property type="evidence" value="ECO:0007669"/>
    <property type="project" value="UniProtKB-SubCell"/>
</dbReference>
<evidence type="ECO:0000256" key="4">
    <source>
        <dbReference type="ARBA" id="ARBA00022989"/>
    </source>
</evidence>
<feature type="transmembrane region" description="Helical" evidence="6">
    <location>
        <begin position="21"/>
        <end position="40"/>
    </location>
</feature>